<dbReference type="InterPro" id="IPR006311">
    <property type="entry name" value="TAT_signal"/>
</dbReference>
<evidence type="ECO:0000256" key="1">
    <source>
        <dbReference type="SAM" id="MobiDB-lite"/>
    </source>
</evidence>
<feature type="transmembrane region" description="Helical" evidence="2">
    <location>
        <begin position="51"/>
        <end position="72"/>
    </location>
</feature>
<organism evidence="3 4">
    <name type="scientific">Streptomyces griseoviridis</name>
    <dbReference type="NCBI Taxonomy" id="45398"/>
    <lineage>
        <taxon>Bacteria</taxon>
        <taxon>Bacillati</taxon>
        <taxon>Actinomycetota</taxon>
        <taxon>Actinomycetes</taxon>
        <taxon>Kitasatosporales</taxon>
        <taxon>Streptomycetaceae</taxon>
        <taxon>Streptomyces</taxon>
    </lineage>
</organism>
<dbReference type="Proteomes" id="UP000653493">
    <property type="component" value="Unassembled WGS sequence"/>
</dbReference>
<gene>
    <name evidence="3" type="ORF">GCM10010238_59300</name>
</gene>
<reference evidence="3" key="1">
    <citation type="journal article" date="2014" name="Int. J. Syst. Evol. Microbiol.">
        <title>Complete genome sequence of Corynebacterium casei LMG S-19264T (=DSM 44701T), isolated from a smear-ripened cheese.</title>
        <authorList>
            <consortium name="US DOE Joint Genome Institute (JGI-PGF)"/>
            <person name="Walter F."/>
            <person name="Albersmeier A."/>
            <person name="Kalinowski J."/>
            <person name="Ruckert C."/>
        </authorList>
    </citation>
    <scope>NUCLEOTIDE SEQUENCE</scope>
    <source>
        <strain evidence="3">JCM 4234</strain>
    </source>
</reference>
<comment type="caution">
    <text evidence="3">The sequence shown here is derived from an EMBL/GenBank/DDBJ whole genome shotgun (WGS) entry which is preliminary data.</text>
</comment>
<reference evidence="3" key="2">
    <citation type="submission" date="2020-09" db="EMBL/GenBank/DDBJ databases">
        <authorList>
            <person name="Sun Q."/>
            <person name="Ohkuma M."/>
        </authorList>
    </citation>
    <scope>NUCLEOTIDE SEQUENCE</scope>
    <source>
        <strain evidence="3">JCM 4234</strain>
    </source>
</reference>
<evidence type="ECO:0000313" key="3">
    <source>
        <dbReference type="EMBL" id="GGS62339.1"/>
    </source>
</evidence>
<feature type="region of interest" description="Disordered" evidence="1">
    <location>
        <begin position="1"/>
        <end position="20"/>
    </location>
</feature>
<evidence type="ECO:0000313" key="4">
    <source>
        <dbReference type="Proteomes" id="UP000653493"/>
    </source>
</evidence>
<keyword evidence="2" id="KW-0812">Transmembrane</keyword>
<keyword evidence="4" id="KW-1185">Reference proteome</keyword>
<sequence length="145" mass="14791">MTTRLEQGCGEDPESGTDDPFLVILRPSPGYLAAPPGHYEKIRRTASRRRLARAAAGAALALAAAGLLALPFRHPAPEGPAAPTVPMAPPAVTTPPPADRTATRAPDDQSPAVPVPSRPPASREVPRPEESAVPTTGAAADDGGA</sequence>
<proteinExistence type="predicted"/>
<keyword evidence="2" id="KW-0472">Membrane</keyword>
<accession>A0A918LJU4</accession>
<dbReference type="AlphaFoldDB" id="A0A918LJU4"/>
<keyword evidence="2" id="KW-1133">Transmembrane helix</keyword>
<name>A0A918LJU4_STRGD</name>
<dbReference type="PROSITE" id="PS51318">
    <property type="entry name" value="TAT"/>
    <property type="match status" value="1"/>
</dbReference>
<dbReference type="EMBL" id="BMSL01000026">
    <property type="protein sequence ID" value="GGS62339.1"/>
    <property type="molecule type" value="Genomic_DNA"/>
</dbReference>
<feature type="compositionally biased region" description="Pro residues" evidence="1">
    <location>
        <begin position="86"/>
        <end position="98"/>
    </location>
</feature>
<evidence type="ECO:0000256" key="2">
    <source>
        <dbReference type="SAM" id="Phobius"/>
    </source>
</evidence>
<feature type="region of interest" description="Disordered" evidence="1">
    <location>
        <begin position="72"/>
        <end position="145"/>
    </location>
</feature>
<protein>
    <submittedName>
        <fullName evidence="3">Uncharacterized protein</fullName>
    </submittedName>
</protein>